<reference evidence="7 8" key="1">
    <citation type="journal article" date="2017" name="Biochemistry">
        <title>Identification of the Biosynthetic Pathway for the Antibiotic Bicyclomycin.</title>
        <authorList>
            <person name="Patteson J."/>
            <person name="Cai W."/>
            <person name="Johnson R.A."/>
            <person name="Santa Maria K."/>
            <person name="Li B."/>
        </authorList>
    </citation>
    <scope>NUCLEOTIDE SEQUENCE [LARGE SCALE GENOMIC DNA]</scope>
    <source>
        <strain evidence="7 8">ATCC 21532</strain>
    </source>
</reference>
<dbReference type="InterPro" id="IPR003593">
    <property type="entry name" value="AAA+_ATPase"/>
</dbReference>
<dbReference type="InterPro" id="IPR017871">
    <property type="entry name" value="ABC_transporter-like_CS"/>
</dbReference>
<name>A0A2G1XML0_STRCJ</name>
<dbReference type="AlphaFoldDB" id="A0A2G1XML0"/>
<dbReference type="GO" id="GO:0005524">
    <property type="term" value="F:ATP binding"/>
    <property type="evidence" value="ECO:0007669"/>
    <property type="project" value="UniProtKB-KW"/>
</dbReference>
<dbReference type="GO" id="GO:0005886">
    <property type="term" value="C:plasma membrane"/>
    <property type="evidence" value="ECO:0007669"/>
    <property type="project" value="UniProtKB-SubCell"/>
</dbReference>
<comment type="subcellular location">
    <subcellularLocation>
        <location evidence="1">Cell membrane</location>
        <topology evidence="1">Peripheral membrane protein</topology>
    </subcellularLocation>
</comment>
<sequence>MSDGSAVRVRDLRKAYGHRTVLDGVDLDVGRGEVVAVLGPNGAGKTTLTEILEGYRGRDGGEVTVLGEDPGTAGPDWRDRIGIVLQGNGDLAHLTPREAFRHFAGYYSTPRDPDELLAVVGLVEQAGKRIGKLSGGQRRRVDVGLSMLGDPELIFLDEPTTGFDPEARRRFWDTVRSLRASGTSVLLTTHYLDEAEALADQVAVLAHGRVVAAAPPAELGGAGRRRPVVHWRENGTPRQETTDDPSAVVQRLTRELGGSVPDLRVESPSLEDVYLDMISDDRSEPSA</sequence>
<evidence type="ECO:0000256" key="1">
    <source>
        <dbReference type="ARBA" id="ARBA00004202"/>
    </source>
</evidence>
<evidence type="ECO:0000313" key="8">
    <source>
        <dbReference type="Proteomes" id="UP000222531"/>
    </source>
</evidence>
<evidence type="ECO:0000256" key="2">
    <source>
        <dbReference type="ARBA" id="ARBA00022448"/>
    </source>
</evidence>
<keyword evidence="2" id="KW-0813">Transport</keyword>
<dbReference type="PROSITE" id="PS50893">
    <property type="entry name" value="ABC_TRANSPORTER_2"/>
    <property type="match status" value="1"/>
</dbReference>
<gene>
    <name evidence="7" type="ORF">BLA24_06565</name>
</gene>
<dbReference type="Pfam" id="PF00005">
    <property type="entry name" value="ABC_tran"/>
    <property type="match status" value="1"/>
</dbReference>
<dbReference type="GO" id="GO:0046677">
    <property type="term" value="P:response to antibiotic"/>
    <property type="evidence" value="ECO:0007669"/>
    <property type="project" value="UniProtKB-KW"/>
</dbReference>
<dbReference type="PANTHER" id="PTHR42711:SF17">
    <property type="entry name" value="ABC TRANSPORTER ATP-BINDING PROTEIN"/>
    <property type="match status" value="1"/>
</dbReference>
<dbReference type="PROSITE" id="PS00211">
    <property type="entry name" value="ABC_TRANSPORTER_1"/>
    <property type="match status" value="1"/>
</dbReference>
<organism evidence="7 8">
    <name type="scientific">Streptomyces cinnamoneus</name>
    <name type="common">Streptoverticillium cinnamoneum</name>
    <dbReference type="NCBI Taxonomy" id="53446"/>
    <lineage>
        <taxon>Bacteria</taxon>
        <taxon>Bacillati</taxon>
        <taxon>Actinomycetota</taxon>
        <taxon>Actinomycetes</taxon>
        <taxon>Kitasatosporales</taxon>
        <taxon>Streptomycetaceae</taxon>
        <taxon>Streptomyces</taxon>
        <taxon>Streptomyces cinnamoneus group</taxon>
    </lineage>
</organism>
<evidence type="ECO:0000256" key="5">
    <source>
        <dbReference type="ARBA" id="ARBA00023251"/>
    </source>
</evidence>
<dbReference type="OrthoDB" id="9804819at2"/>
<accession>A0A2G1XML0</accession>
<dbReference type="Proteomes" id="UP000222531">
    <property type="component" value="Unassembled WGS sequence"/>
</dbReference>
<evidence type="ECO:0000256" key="3">
    <source>
        <dbReference type="ARBA" id="ARBA00022741"/>
    </source>
</evidence>
<dbReference type="SMART" id="SM00382">
    <property type="entry name" value="AAA"/>
    <property type="match status" value="1"/>
</dbReference>
<evidence type="ECO:0000256" key="4">
    <source>
        <dbReference type="ARBA" id="ARBA00022840"/>
    </source>
</evidence>
<protein>
    <submittedName>
        <fullName evidence="7">ABC transporter</fullName>
    </submittedName>
</protein>
<evidence type="ECO:0000259" key="6">
    <source>
        <dbReference type="PROSITE" id="PS50893"/>
    </source>
</evidence>
<proteinExistence type="predicted"/>
<dbReference type="InterPro" id="IPR003439">
    <property type="entry name" value="ABC_transporter-like_ATP-bd"/>
</dbReference>
<feature type="domain" description="ABC transporter" evidence="6">
    <location>
        <begin position="7"/>
        <end position="232"/>
    </location>
</feature>
<dbReference type="SUPFAM" id="SSF52540">
    <property type="entry name" value="P-loop containing nucleoside triphosphate hydrolases"/>
    <property type="match status" value="1"/>
</dbReference>
<dbReference type="EMBL" id="NHZO01000081">
    <property type="protein sequence ID" value="PHQ52443.1"/>
    <property type="molecule type" value="Genomic_DNA"/>
</dbReference>
<dbReference type="RefSeq" id="WP_099198221.1">
    <property type="nucleotide sequence ID" value="NZ_NHZO01000081.1"/>
</dbReference>
<comment type="caution">
    <text evidence="7">The sequence shown here is derived from an EMBL/GenBank/DDBJ whole genome shotgun (WGS) entry which is preliminary data.</text>
</comment>
<dbReference type="InterPro" id="IPR027417">
    <property type="entry name" value="P-loop_NTPase"/>
</dbReference>
<keyword evidence="8" id="KW-1185">Reference proteome</keyword>
<keyword evidence="5" id="KW-0046">Antibiotic resistance</keyword>
<dbReference type="CDD" id="cd03230">
    <property type="entry name" value="ABC_DR_subfamily_A"/>
    <property type="match status" value="1"/>
</dbReference>
<evidence type="ECO:0000313" key="7">
    <source>
        <dbReference type="EMBL" id="PHQ52443.1"/>
    </source>
</evidence>
<dbReference type="PANTHER" id="PTHR42711">
    <property type="entry name" value="ABC TRANSPORTER ATP-BINDING PROTEIN"/>
    <property type="match status" value="1"/>
</dbReference>
<keyword evidence="4" id="KW-0067">ATP-binding</keyword>
<dbReference type="Gene3D" id="3.40.50.300">
    <property type="entry name" value="P-loop containing nucleotide triphosphate hydrolases"/>
    <property type="match status" value="1"/>
</dbReference>
<dbReference type="InterPro" id="IPR050763">
    <property type="entry name" value="ABC_transporter_ATP-binding"/>
</dbReference>
<keyword evidence="3" id="KW-0547">Nucleotide-binding</keyword>
<dbReference type="GO" id="GO:0016887">
    <property type="term" value="F:ATP hydrolysis activity"/>
    <property type="evidence" value="ECO:0007669"/>
    <property type="project" value="InterPro"/>
</dbReference>